<proteinExistence type="predicted"/>
<feature type="transmembrane region" description="Helical" evidence="1">
    <location>
        <begin position="36"/>
        <end position="56"/>
    </location>
</feature>
<evidence type="ECO:0000256" key="1">
    <source>
        <dbReference type="SAM" id="Phobius"/>
    </source>
</evidence>
<dbReference type="AlphaFoldDB" id="C1DYP7"/>
<dbReference type="EMBL" id="CP001323">
    <property type="protein sequence ID" value="ACO61466.1"/>
    <property type="molecule type" value="Genomic_DNA"/>
</dbReference>
<keyword evidence="3" id="KW-1185">Reference proteome</keyword>
<evidence type="ECO:0000313" key="3">
    <source>
        <dbReference type="Proteomes" id="UP000002009"/>
    </source>
</evidence>
<dbReference type="KEGG" id="mis:MICPUN_105111"/>
<dbReference type="RefSeq" id="XP_002500208.1">
    <property type="nucleotide sequence ID" value="XM_002500162.1"/>
</dbReference>
<reference evidence="2 3" key="1">
    <citation type="journal article" date="2009" name="Science">
        <title>Green evolution and dynamic adaptations revealed by genomes of the marine picoeukaryotes Micromonas.</title>
        <authorList>
            <person name="Worden A.Z."/>
            <person name="Lee J.H."/>
            <person name="Mock T."/>
            <person name="Rouze P."/>
            <person name="Simmons M.P."/>
            <person name="Aerts A.L."/>
            <person name="Allen A.E."/>
            <person name="Cuvelier M.L."/>
            <person name="Derelle E."/>
            <person name="Everett M.V."/>
            <person name="Foulon E."/>
            <person name="Grimwood J."/>
            <person name="Gundlach H."/>
            <person name="Henrissat B."/>
            <person name="Napoli C."/>
            <person name="McDonald S.M."/>
            <person name="Parker M.S."/>
            <person name="Rombauts S."/>
            <person name="Salamov A."/>
            <person name="Von Dassow P."/>
            <person name="Badger J.H."/>
            <person name="Coutinho P.M."/>
            <person name="Demir E."/>
            <person name="Dubchak I."/>
            <person name="Gentemann C."/>
            <person name="Eikrem W."/>
            <person name="Gready J.E."/>
            <person name="John U."/>
            <person name="Lanier W."/>
            <person name="Lindquist E.A."/>
            <person name="Lucas S."/>
            <person name="Mayer K.F."/>
            <person name="Moreau H."/>
            <person name="Not F."/>
            <person name="Otillar R."/>
            <person name="Panaud O."/>
            <person name="Pangilinan J."/>
            <person name="Paulsen I."/>
            <person name="Piegu B."/>
            <person name="Poliakov A."/>
            <person name="Robbens S."/>
            <person name="Schmutz J."/>
            <person name="Toulza E."/>
            <person name="Wyss T."/>
            <person name="Zelensky A."/>
            <person name="Zhou K."/>
            <person name="Armbrust E.V."/>
            <person name="Bhattacharya D."/>
            <person name="Goodenough U.W."/>
            <person name="Van de Peer Y."/>
            <person name="Grigoriev I.V."/>
        </authorList>
    </citation>
    <scope>NUCLEOTIDE SEQUENCE [LARGE SCALE GENOMIC DNA]</scope>
    <source>
        <strain evidence="3">RCC299 / NOUM17</strain>
    </source>
</reference>
<keyword evidence="1" id="KW-0472">Membrane</keyword>
<accession>C1DYP7</accession>
<keyword evidence="1" id="KW-1133">Transmembrane helix</keyword>
<protein>
    <submittedName>
        <fullName evidence="2">Uncharacterized protein</fullName>
    </submittedName>
</protein>
<evidence type="ECO:0000313" key="2">
    <source>
        <dbReference type="EMBL" id="ACO61466.1"/>
    </source>
</evidence>
<sequence>MSGARMYGAFHPDAQKGGENDTLLTNKAKSGSNSRILVAVGALCAVSGALVGAYALSGSNGYGVSSLMRLGASETCGMDHCLTLLQGPSDQLDSIFQESFDTVCTQANQVVEQGSTHGLKENPKALCTVPKCFDILNAELGKVSKDETKQQSMKNVVITQFYDVCFPTSTAAMGKNKQHTKVAKVGHNAHAVAPKTSTKRSRLGSQCNVDACLVLLRADDEQIDNIFGESFETVCVKSREYSSNPNAELGGPEDAICDVAECFDMLNIALPNEDNKLKDIIINEFQALCYGGASSTATLGKGDACTIDACLTMLRGDEEDIDNIFGESFETVCVKSREYSSNPNAELGGPEDAVCQVNQCFDMLNIALPNEDNKLKDIIINEFQALCYGGASAAASVGKKETKHSHISKETAKVGYKECNVDACLVMLQGDSDELDRVFGESFTTVCTQSRSYQAKGELGEGEENTSAICSVPKCFDTLNIALSDDNNLKDIVINEFQTLCFPESA</sequence>
<dbReference type="InParanoid" id="C1DYP7"/>
<name>C1DYP7_MICCC</name>
<dbReference type="GeneID" id="8240917"/>
<organism evidence="2 3">
    <name type="scientific">Micromonas commoda (strain RCC299 / NOUM17 / CCMP2709)</name>
    <name type="common">Picoplanktonic green alga</name>
    <dbReference type="NCBI Taxonomy" id="296587"/>
    <lineage>
        <taxon>Eukaryota</taxon>
        <taxon>Viridiplantae</taxon>
        <taxon>Chlorophyta</taxon>
        <taxon>Mamiellophyceae</taxon>
        <taxon>Mamiellales</taxon>
        <taxon>Mamiellaceae</taxon>
        <taxon>Micromonas</taxon>
    </lineage>
</organism>
<gene>
    <name evidence="2" type="ORF">MICPUN_105111</name>
</gene>
<dbReference type="Proteomes" id="UP000002009">
    <property type="component" value="Chromosome 2"/>
</dbReference>
<keyword evidence="1" id="KW-0812">Transmembrane</keyword>